<evidence type="ECO:0000313" key="11">
    <source>
        <dbReference type="EMBL" id="QBX97726.1"/>
    </source>
</evidence>
<evidence type="ECO:0000256" key="6">
    <source>
        <dbReference type="ARBA" id="ARBA00022695"/>
    </source>
</evidence>
<keyword evidence="7 9" id="KW-0804">Transcription</keyword>
<gene>
    <name evidence="11" type="primary">rpoC1</name>
</gene>
<dbReference type="EC" id="2.7.7.6" evidence="9"/>
<dbReference type="InterPro" id="IPR042102">
    <property type="entry name" value="RNA_pol_Rpb1_3_sf"/>
</dbReference>
<accession>A0A4D6C1J8</accession>
<keyword evidence="6 9" id="KW-0548">Nucleotidyltransferase</keyword>
<name>A0A4D6C1J8_9CHLO</name>
<dbReference type="GO" id="GO:0003899">
    <property type="term" value="F:DNA-directed RNA polymerase activity"/>
    <property type="evidence" value="ECO:0007669"/>
    <property type="project" value="UniProtKB-EC"/>
</dbReference>
<dbReference type="InterPro" id="IPR006592">
    <property type="entry name" value="RNA_pol_N"/>
</dbReference>
<comment type="similarity">
    <text evidence="2">Belongs to the RNA polymerase beta' chain family. RpoC1 subfamily.</text>
</comment>
<evidence type="ECO:0000256" key="2">
    <source>
        <dbReference type="ARBA" id="ARBA00007207"/>
    </source>
</evidence>
<dbReference type="SMART" id="SM00663">
    <property type="entry name" value="RPOLA_N"/>
    <property type="match status" value="1"/>
</dbReference>
<feature type="domain" description="RNA polymerase N-terminal" evidence="10">
    <location>
        <begin position="303"/>
        <end position="580"/>
    </location>
</feature>
<dbReference type="PANTHER" id="PTHR19376:SF54">
    <property type="entry name" value="DNA-DIRECTED RNA POLYMERASE SUBUNIT BETA"/>
    <property type="match status" value="1"/>
</dbReference>
<dbReference type="RefSeq" id="YP_009646214.1">
    <property type="nucleotide sequence ID" value="NC_042484.1"/>
</dbReference>
<proteinExistence type="inferred from homology"/>
<dbReference type="Pfam" id="PF00623">
    <property type="entry name" value="RNA_pol_Rpb1_2"/>
    <property type="match status" value="1"/>
</dbReference>
<dbReference type="AlphaFoldDB" id="A0A4D6C1J8"/>
<dbReference type="Pfam" id="PF04997">
    <property type="entry name" value="RNA_pol_Rpb1_1"/>
    <property type="match status" value="1"/>
</dbReference>
<geneLocation type="chloroplast" evidence="11"/>
<dbReference type="InterPro" id="IPR044893">
    <property type="entry name" value="RNA_pol_Rpb1_clamp_domain"/>
</dbReference>
<evidence type="ECO:0000256" key="9">
    <source>
        <dbReference type="RuleBase" id="RU004279"/>
    </source>
</evidence>
<dbReference type="GO" id="GO:0003677">
    <property type="term" value="F:DNA binding"/>
    <property type="evidence" value="ECO:0007669"/>
    <property type="project" value="InterPro"/>
</dbReference>
<sequence>MINIGHTSIRFASPEMVRHWAQRKLPNGQIIGEVTNPETLQYRTQKPVPGGLFCEAIFGPTIENDCWCGFLGKMERRGTVKSFQYCPKCFVEKKNPRIRRYRLGYIELKTPVVHPWLLKSVPNYLALLLNLKRKDLLEFAYCHQTIKIISNESNSFTSFGYALSHEVIPSSTSSNSKRLNPNRFELGLVASFGMRNFDKNSHIKPFNQNSKPVKLKRKIQFTKLCTGGEAIEYLLRQVHLERDLQIILKSISDIQKELSILSPIEHRFKQPPKSFSRSFTKLKKDVRRLKVINALVEGSIEPDWFILKAIPVLPPDLRPILRLPNGVFAVSDLNTLYRKILIRNNRYQTFVQLGLWGAVLMEKRLLQEAIDQLIENKRSNTPFSQKRHLKSLSESLRGKQGRFRQNLLGKRIDYSGRSVIVVGPQLRLNQCGLPREMVLELFQPFLVARLIGRSQLARSVRQAKTFLQNPASRFWPLIQSCIAEHPILLNRAPTLHRLGIQAFEPKVVSGRAILLHPLVCPAFNADFDGDQMAVHIPLSIEAQSEARILMLATHNLLSPATGQPVTLPSQDMVLGCYFLTADARIYQKGFFNSFEEVIFAHENNKIGLHTWIWVRWKDNFTGWSGKMKPLEVRINSKGYRIEIYNECIRVYNKLGYLSHQYIKTTTGRILWNQAIYDVFQSTF</sequence>
<dbReference type="Gene3D" id="1.10.40.90">
    <property type="match status" value="1"/>
</dbReference>
<dbReference type="EMBL" id="MK085987">
    <property type="protein sequence ID" value="QBX97726.1"/>
    <property type="molecule type" value="Genomic_DNA"/>
</dbReference>
<organism evidence="11">
    <name type="scientific">Chloropicon laureae</name>
    <dbReference type="NCBI Taxonomy" id="464258"/>
    <lineage>
        <taxon>Eukaryota</taxon>
        <taxon>Viridiplantae</taxon>
        <taxon>Chlorophyta</taxon>
        <taxon>Chloropicophyceae</taxon>
        <taxon>Chloropicales</taxon>
        <taxon>Chloropicaceae</taxon>
        <taxon>Chloropicon</taxon>
    </lineage>
</organism>
<dbReference type="Pfam" id="PF04983">
    <property type="entry name" value="RNA_pol_Rpb1_3"/>
    <property type="match status" value="1"/>
</dbReference>
<dbReference type="PANTHER" id="PTHR19376">
    <property type="entry name" value="DNA-DIRECTED RNA POLYMERASE"/>
    <property type="match status" value="1"/>
</dbReference>
<dbReference type="InterPro" id="IPR007066">
    <property type="entry name" value="RNA_pol_Rpb1_3"/>
</dbReference>
<dbReference type="InterPro" id="IPR007080">
    <property type="entry name" value="RNA_pol_Rpb1_1"/>
</dbReference>
<dbReference type="Gene3D" id="1.10.274.100">
    <property type="entry name" value="RNA polymerase Rpb1, domain 3"/>
    <property type="match status" value="1"/>
</dbReference>
<dbReference type="GO" id="GO:0006351">
    <property type="term" value="P:DNA-templated transcription"/>
    <property type="evidence" value="ECO:0007669"/>
    <property type="project" value="InterPro"/>
</dbReference>
<dbReference type="InterPro" id="IPR000722">
    <property type="entry name" value="RNA_pol_asu"/>
</dbReference>
<keyword evidence="11" id="KW-0150">Chloroplast</keyword>
<evidence type="ECO:0000256" key="7">
    <source>
        <dbReference type="ARBA" id="ARBA00023163"/>
    </source>
</evidence>
<protein>
    <recommendedName>
        <fullName evidence="9">DNA-directed RNA polymerase subunit</fullName>
        <ecNumber evidence="9">2.7.7.6</ecNumber>
    </recommendedName>
</protein>
<evidence type="ECO:0000256" key="3">
    <source>
        <dbReference type="ARBA" id="ARBA00022478"/>
    </source>
</evidence>
<comment type="catalytic activity">
    <reaction evidence="8 9">
        <text>RNA(n) + a ribonucleoside 5'-triphosphate = RNA(n+1) + diphosphate</text>
        <dbReference type="Rhea" id="RHEA:21248"/>
        <dbReference type="Rhea" id="RHEA-COMP:14527"/>
        <dbReference type="Rhea" id="RHEA-COMP:17342"/>
        <dbReference type="ChEBI" id="CHEBI:33019"/>
        <dbReference type="ChEBI" id="CHEBI:61557"/>
        <dbReference type="ChEBI" id="CHEBI:140395"/>
        <dbReference type="EC" id="2.7.7.6"/>
    </reaction>
</comment>
<keyword evidence="5 9" id="KW-0808">Transferase</keyword>
<dbReference type="GeneID" id="40350842"/>
<dbReference type="GO" id="GO:0000428">
    <property type="term" value="C:DNA-directed RNA polymerase complex"/>
    <property type="evidence" value="ECO:0007669"/>
    <property type="project" value="UniProtKB-KW"/>
</dbReference>
<evidence type="ECO:0000256" key="8">
    <source>
        <dbReference type="ARBA" id="ARBA00048552"/>
    </source>
</evidence>
<comment type="function">
    <text evidence="1 9">DNA-dependent RNA polymerase catalyzes the transcription of DNA into RNA using the four ribonucleoside triphosphates as substrates.</text>
</comment>
<evidence type="ECO:0000259" key="10">
    <source>
        <dbReference type="SMART" id="SM00663"/>
    </source>
</evidence>
<dbReference type="Gene3D" id="4.10.860.120">
    <property type="entry name" value="RNA polymerase II, clamp domain"/>
    <property type="match status" value="1"/>
</dbReference>
<dbReference type="InterPro" id="IPR045867">
    <property type="entry name" value="DNA-dir_RpoC_beta_prime"/>
</dbReference>
<dbReference type="SUPFAM" id="SSF64484">
    <property type="entry name" value="beta and beta-prime subunits of DNA dependent RNA-polymerase"/>
    <property type="match status" value="1"/>
</dbReference>
<evidence type="ECO:0000256" key="1">
    <source>
        <dbReference type="ARBA" id="ARBA00004026"/>
    </source>
</evidence>
<keyword evidence="4 11" id="KW-0934">Plastid</keyword>
<dbReference type="Gene3D" id="2.40.40.20">
    <property type="match status" value="1"/>
</dbReference>
<evidence type="ECO:0000256" key="5">
    <source>
        <dbReference type="ARBA" id="ARBA00022679"/>
    </source>
</evidence>
<keyword evidence="3 9" id="KW-0240">DNA-directed RNA polymerase</keyword>
<reference evidence="11" key="1">
    <citation type="journal article" date="2019" name="Genome Biol. Evol.">
        <title>Tracing the Evolution of the Plastome and Mitogenome in the Chloropicophyceae Uncovered Convergent tRNA Gene Losses and a Variant Plastid Genetic Code.</title>
        <authorList>
            <person name="Turmel M."/>
            <person name="Dos Santos A.L."/>
            <person name="Otis C."/>
            <person name="Sergerie R."/>
            <person name="Lemieux C."/>
        </authorList>
    </citation>
    <scope>NUCLEOTIDE SEQUENCE</scope>
</reference>
<evidence type="ECO:0000256" key="4">
    <source>
        <dbReference type="ARBA" id="ARBA00022640"/>
    </source>
</evidence>